<organism evidence="1">
    <name type="scientific">Capitella teleta</name>
    <name type="common">Polychaete worm</name>
    <dbReference type="NCBI Taxonomy" id="283909"/>
    <lineage>
        <taxon>Eukaryota</taxon>
        <taxon>Metazoa</taxon>
        <taxon>Spiralia</taxon>
        <taxon>Lophotrochozoa</taxon>
        <taxon>Annelida</taxon>
        <taxon>Polychaeta</taxon>
        <taxon>Sedentaria</taxon>
        <taxon>Scolecida</taxon>
        <taxon>Capitellidae</taxon>
        <taxon>Capitella</taxon>
    </lineage>
</organism>
<protein>
    <submittedName>
        <fullName evidence="1 2">Uncharacterized protein</fullName>
    </submittedName>
</protein>
<evidence type="ECO:0000313" key="3">
    <source>
        <dbReference type="Proteomes" id="UP000014760"/>
    </source>
</evidence>
<dbReference type="Proteomes" id="UP000014760">
    <property type="component" value="Unassembled WGS sequence"/>
</dbReference>
<reference evidence="1 3" key="2">
    <citation type="journal article" date="2013" name="Nature">
        <title>Insights into bilaterian evolution from three spiralian genomes.</title>
        <authorList>
            <person name="Simakov O."/>
            <person name="Marletaz F."/>
            <person name="Cho S.J."/>
            <person name="Edsinger-Gonzales E."/>
            <person name="Havlak P."/>
            <person name="Hellsten U."/>
            <person name="Kuo D.H."/>
            <person name="Larsson T."/>
            <person name="Lv J."/>
            <person name="Arendt D."/>
            <person name="Savage R."/>
            <person name="Osoegawa K."/>
            <person name="de Jong P."/>
            <person name="Grimwood J."/>
            <person name="Chapman J.A."/>
            <person name="Shapiro H."/>
            <person name="Aerts A."/>
            <person name="Otillar R.P."/>
            <person name="Terry A.Y."/>
            <person name="Boore J.L."/>
            <person name="Grigoriev I.V."/>
            <person name="Lindberg D.R."/>
            <person name="Seaver E.C."/>
            <person name="Weisblat D.A."/>
            <person name="Putnam N.H."/>
            <person name="Rokhsar D.S."/>
        </authorList>
    </citation>
    <scope>NUCLEOTIDE SEQUENCE</scope>
    <source>
        <strain evidence="1 3">I ESC-2004</strain>
    </source>
</reference>
<dbReference type="InterPro" id="IPR029063">
    <property type="entry name" value="SAM-dependent_MTases_sf"/>
</dbReference>
<gene>
    <name evidence="1" type="ORF">CAPTEDRAFT_199651</name>
</gene>
<accession>R7UHC6</accession>
<dbReference type="OrthoDB" id="1606438at2759"/>
<reference evidence="2" key="3">
    <citation type="submission" date="2015-06" db="UniProtKB">
        <authorList>
            <consortium name="EnsemblMetazoa"/>
        </authorList>
    </citation>
    <scope>IDENTIFICATION</scope>
</reference>
<name>R7UHC6_CAPTE</name>
<dbReference type="Gene3D" id="3.40.50.150">
    <property type="entry name" value="Vaccinia Virus protein VP39"/>
    <property type="match status" value="1"/>
</dbReference>
<dbReference type="AlphaFoldDB" id="R7UHC6"/>
<dbReference type="STRING" id="283909.R7UHC6"/>
<reference evidence="3" key="1">
    <citation type="submission" date="2012-12" db="EMBL/GenBank/DDBJ databases">
        <authorList>
            <person name="Hellsten U."/>
            <person name="Grimwood J."/>
            <person name="Chapman J.A."/>
            <person name="Shapiro H."/>
            <person name="Aerts A."/>
            <person name="Otillar R.P."/>
            <person name="Terry A.Y."/>
            <person name="Boore J.L."/>
            <person name="Simakov O."/>
            <person name="Marletaz F."/>
            <person name="Cho S.-J."/>
            <person name="Edsinger-Gonzales E."/>
            <person name="Havlak P."/>
            <person name="Kuo D.-H."/>
            <person name="Larsson T."/>
            <person name="Lv J."/>
            <person name="Arendt D."/>
            <person name="Savage R."/>
            <person name="Osoegawa K."/>
            <person name="de Jong P."/>
            <person name="Lindberg D.R."/>
            <person name="Seaver E.C."/>
            <person name="Weisblat D.A."/>
            <person name="Putnam N.H."/>
            <person name="Grigoriev I.V."/>
            <person name="Rokhsar D.S."/>
        </authorList>
    </citation>
    <scope>NUCLEOTIDE SEQUENCE</scope>
    <source>
        <strain evidence="3">I ESC-2004</strain>
    </source>
</reference>
<dbReference type="HOGENOM" id="CLU_2099172_0_0_1"/>
<dbReference type="EMBL" id="KB303857">
    <property type="protein sequence ID" value="ELU02677.1"/>
    <property type="molecule type" value="Genomic_DNA"/>
</dbReference>
<sequence length="116" mass="12998">MSNSVDLSTIVDVAYVQSEVLNKWNRYLRKSYEGNVSSDACDPLEALVIFDSIFNEDKVGPGKVDLTEMGQIAHHEGKHRTKSDFTLIMAKAGFGDFQVCHYEGLGFYDDLMGKKL</sequence>
<evidence type="ECO:0000313" key="2">
    <source>
        <dbReference type="EnsemblMetazoa" id="CapteP199651"/>
    </source>
</evidence>
<dbReference type="EMBL" id="AMQN01001597">
    <property type="status" value="NOT_ANNOTATED_CDS"/>
    <property type="molecule type" value="Genomic_DNA"/>
</dbReference>
<keyword evidence="3" id="KW-1185">Reference proteome</keyword>
<proteinExistence type="predicted"/>
<evidence type="ECO:0000313" key="1">
    <source>
        <dbReference type="EMBL" id="ELU02677.1"/>
    </source>
</evidence>
<dbReference type="EnsemblMetazoa" id="CapteT199651">
    <property type="protein sequence ID" value="CapteP199651"/>
    <property type="gene ID" value="CapteG199651"/>
</dbReference>